<feature type="transmembrane region" description="Helical" evidence="1">
    <location>
        <begin position="401"/>
        <end position="423"/>
    </location>
</feature>
<dbReference type="STRING" id="446471.Xcel_2901"/>
<evidence type="ECO:0000313" key="3">
    <source>
        <dbReference type="Proteomes" id="UP000002255"/>
    </source>
</evidence>
<evidence type="ECO:0000256" key="1">
    <source>
        <dbReference type="SAM" id="Phobius"/>
    </source>
</evidence>
<sequence>MTATHPLPDMMSAIAVRLAGASPTMAAAIIVMHASPSVGITVALAGVAVTLAAASDARIPVVVCAASLPYALGAYFGALDGIRFFPFPTIEGYWIASQEQLAGVLVTISVLVGTGLGARFQRAFTTSVASVRYDSSRRTLIRTAHVYAIVVGVVDMSTVIRNPGLAFGGGRHQMGGQFLVGGGALRITLAFVVSMLLGIVAISEVRRRTWAGSALLMMWLPVVLVGGRNRFSAVVAVLVVVLVLSHRSVIIRVRILAGLGLGVLALTNLPRLWSTNPRVGWNEWIMPNTSWLPMALGRFTRDDLGITPIHEQWQLLLPRQLRTETMVTLAPTFEELGVTNVGIGGNPWADLFVSGGPVSRVAVFALGTAAVFALGSVLSHLSWIAPLQTVAFMTFWGRSEFWGVIVMIVATTAVAIILDVIFADRRRRVMTKRHVGGLRGDLADSRHY</sequence>
<dbReference type="RefSeq" id="WP_012879651.1">
    <property type="nucleotide sequence ID" value="NC_013530.1"/>
</dbReference>
<feature type="transmembrane region" description="Helical" evidence="1">
    <location>
        <begin position="361"/>
        <end position="381"/>
    </location>
</feature>
<keyword evidence="1" id="KW-0472">Membrane</keyword>
<accession>D1BZ12</accession>
<evidence type="ECO:0008006" key="4">
    <source>
        <dbReference type="Google" id="ProtNLM"/>
    </source>
</evidence>
<dbReference type="AlphaFoldDB" id="D1BZ12"/>
<reference evidence="3" key="1">
    <citation type="submission" date="2009-11" db="EMBL/GenBank/DDBJ databases">
        <title>The complete chromosome of Xylanimonas cellulosilytica DSM 15894.</title>
        <authorList>
            <consortium name="US DOE Joint Genome Institute (JGI-PGF)"/>
            <person name="Lucas S."/>
            <person name="Copeland A."/>
            <person name="Lapidus A."/>
            <person name="Glavina del Rio T."/>
            <person name="Dalin E."/>
            <person name="Tice H."/>
            <person name="Bruce D."/>
            <person name="Goodwin L."/>
            <person name="Pitluck S."/>
            <person name="Kyrpides N."/>
            <person name="Mavromatis K."/>
            <person name="Ivanova N."/>
            <person name="Mikhailova N."/>
            <person name="Foster B."/>
            <person name="Clum A."/>
            <person name="Brettin T."/>
            <person name="Detter J.C."/>
            <person name="Han C."/>
            <person name="Larimer F."/>
            <person name="Land M."/>
            <person name="Hauser L."/>
            <person name="Markowitz V."/>
            <person name="Cheng J.F."/>
            <person name="Hugenholtz P."/>
            <person name="Woyke T."/>
            <person name="Wu D."/>
            <person name="Gehrich-Schroeter G."/>
            <person name="Schneider S."/>
            <person name="Pukall S.R."/>
            <person name="Klenk H.P."/>
            <person name="Eisen J.A."/>
        </authorList>
    </citation>
    <scope>NUCLEOTIDE SEQUENCE [LARGE SCALE GENOMIC DNA]</scope>
    <source>
        <strain evidence="3">DSM 15894 / CECT 5975 / LMG 20990 / XIL07</strain>
    </source>
</reference>
<name>D1BZ12_XYLCX</name>
<evidence type="ECO:0000313" key="2">
    <source>
        <dbReference type="EMBL" id="ACZ31909.1"/>
    </source>
</evidence>
<dbReference type="OrthoDB" id="9429732at2"/>
<keyword evidence="1" id="KW-1133">Transmembrane helix</keyword>
<feature type="transmembrane region" description="Helical" evidence="1">
    <location>
        <begin position="214"/>
        <end position="243"/>
    </location>
</feature>
<reference evidence="2 3" key="2">
    <citation type="journal article" date="2010" name="Stand. Genomic Sci.">
        <title>Complete genome sequence of Xylanimonas cellulosilytica type strain (XIL07).</title>
        <authorList>
            <person name="Foster B."/>
            <person name="Pukall R."/>
            <person name="Abt B."/>
            <person name="Nolan M."/>
            <person name="Glavina Del Rio T."/>
            <person name="Chen F."/>
            <person name="Lucas S."/>
            <person name="Tice H."/>
            <person name="Pitluck S."/>
            <person name="Cheng J.-F."/>
            <person name="Chertkov O."/>
            <person name="Brettin T."/>
            <person name="Han C."/>
            <person name="Detter J.C."/>
            <person name="Bruce D."/>
            <person name="Goodwin L."/>
            <person name="Ivanova N."/>
            <person name="Mavromatis K."/>
            <person name="Pati A."/>
            <person name="Mikhailova N."/>
            <person name="Chen A."/>
            <person name="Palaniappan K."/>
            <person name="Land M."/>
            <person name="Hauser L."/>
            <person name="Chang Y.-J."/>
            <person name="Jeffries C.D."/>
            <person name="Chain P."/>
            <person name="Rohde M."/>
            <person name="Goeker M."/>
            <person name="Bristow J."/>
            <person name="Eisen J.A."/>
            <person name="Markowitz V."/>
            <person name="Hugenholtz P."/>
            <person name="Kyrpides N.C."/>
            <person name="Klenk H.-P."/>
            <person name="Lapidus A."/>
        </authorList>
    </citation>
    <scope>NUCLEOTIDE SEQUENCE [LARGE SCALE GENOMIC DNA]</scope>
    <source>
        <strain evidence="3">DSM 15894 / CECT 5975 / LMG 20990 / XIL07</strain>
    </source>
</reference>
<gene>
    <name evidence="2" type="ordered locus">Xcel_2901</name>
</gene>
<dbReference type="KEGG" id="xce:Xcel_2901"/>
<feature type="transmembrane region" description="Helical" evidence="1">
    <location>
        <begin position="61"/>
        <end position="79"/>
    </location>
</feature>
<proteinExistence type="predicted"/>
<keyword evidence="3" id="KW-1185">Reference proteome</keyword>
<feature type="transmembrane region" description="Helical" evidence="1">
    <location>
        <begin position="180"/>
        <end position="202"/>
    </location>
</feature>
<dbReference type="HOGENOM" id="CLU_611037_0_0_11"/>
<dbReference type="EMBL" id="CP001821">
    <property type="protein sequence ID" value="ACZ31909.1"/>
    <property type="molecule type" value="Genomic_DNA"/>
</dbReference>
<organism evidence="2 3">
    <name type="scientific">Xylanimonas cellulosilytica (strain DSM 15894 / JCM 12276 / CECT 5975 / KCTC 9989 / LMG 20990 / NBRC 107835 / XIL07)</name>
    <dbReference type="NCBI Taxonomy" id="446471"/>
    <lineage>
        <taxon>Bacteria</taxon>
        <taxon>Bacillati</taxon>
        <taxon>Actinomycetota</taxon>
        <taxon>Actinomycetes</taxon>
        <taxon>Micrococcales</taxon>
        <taxon>Promicromonosporaceae</taxon>
        <taxon>Xylanimonas</taxon>
    </lineage>
</organism>
<protein>
    <recommendedName>
        <fullName evidence="4">Oligosaccharide repeat unit polymerase</fullName>
    </recommendedName>
</protein>
<feature type="transmembrane region" description="Helical" evidence="1">
    <location>
        <begin position="99"/>
        <end position="118"/>
    </location>
</feature>
<feature type="transmembrane region" description="Helical" evidence="1">
    <location>
        <begin position="36"/>
        <end position="54"/>
    </location>
</feature>
<feature type="transmembrane region" description="Helical" evidence="1">
    <location>
        <begin position="139"/>
        <end position="160"/>
    </location>
</feature>
<keyword evidence="1" id="KW-0812">Transmembrane</keyword>
<dbReference type="Proteomes" id="UP000002255">
    <property type="component" value="Chromosome"/>
</dbReference>